<gene>
    <name evidence="2" type="ORF">WMO63_16390</name>
</gene>
<accession>A0ABV1F1J9</accession>
<dbReference type="EMBL" id="JBBMFN010000046">
    <property type="protein sequence ID" value="MEQ2467236.1"/>
    <property type="molecule type" value="Genomic_DNA"/>
</dbReference>
<dbReference type="Pfam" id="PF01521">
    <property type="entry name" value="Fe-S_biosyn"/>
    <property type="match status" value="1"/>
</dbReference>
<keyword evidence="3" id="KW-1185">Reference proteome</keyword>
<dbReference type="SUPFAM" id="SSF89360">
    <property type="entry name" value="HesB-like domain"/>
    <property type="match status" value="1"/>
</dbReference>
<sequence>MYWTEEATNKLIEIVEKQKRKENGIRIIAQPDDIEGFTYELYWEHQVMPTDETIKQEGLNIFIDKQSHQLLEDTVVYFTIQEGKEGIFIMKTTSDCSTCSTVCF</sequence>
<evidence type="ECO:0000313" key="2">
    <source>
        <dbReference type="EMBL" id="MEQ2467236.1"/>
    </source>
</evidence>
<dbReference type="Gene3D" id="2.60.300.12">
    <property type="entry name" value="HesB-like domain"/>
    <property type="match status" value="1"/>
</dbReference>
<reference evidence="2 3" key="1">
    <citation type="submission" date="2024-03" db="EMBL/GenBank/DDBJ databases">
        <title>Human intestinal bacterial collection.</title>
        <authorList>
            <person name="Pauvert C."/>
            <person name="Hitch T.C.A."/>
            <person name="Clavel T."/>
        </authorList>
    </citation>
    <scope>NUCLEOTIDE SEQUENCE [LARGE SCALE GENOMIC DNA]</scope>
    <source>
        <strain evidence="2 3">CLA-SR-H024</strain>
    </source>
</reference>
<dbReference type="RefSeq" id="WP_031538356.1">
    <property type="nucleotide sequence ID" value="NZ_JBBMFN010000046.1"/>
</dbReference>
<evidence type="ECO:0000313" key="3">
    <source>
        <dbReference type="Proteomes" id="UP001465426"/>
    </source>
</evidence>
<evidence type="ECO:0000259" key="1">
    <source>
        <dbReference type="Pfam" id="PF01521"/>
    </source>
</evidence>
<feature type="domain" description="Core" evidence="1">
    <location>
        <begin position="4"/>
        <end position="79"/>
    </location>
</feature>
<comment type="caution">
    <text evidence="2">The sequence shown here is derived from an EMBL/GenBank/DDBJ whole genome shotgun (WGS) entry which is preliminary data.</text>
</comment>
<dbReference type="Proteomes" id="UP001465426">
    <property type="component" value="Unassembled WGS sequence"/>
</dbReference>
<protein>
    <submittedName>
        <fullName evidence="2">Iron-sulfur cluster biosynthesis family protein</fullName>
    </submittedName>
</protein>
<dbReference type="InterPro" id="IPR000361">
    <property type="entry name" value="ATAP_core_dom"/>
</dbReference>
<proteinExistence type="predicted"/>
<name>A0ABV1F1J9_9BACI</name>
<dbReference type="InterPro" id="IPR035903">
    <property type="entry name" value="HesB-like_dom_sf"/>
</dbReference>
<organism evidence="2 3">
    <name type="scientific">Niallia hominis</name>
    <dbReference type="NCBI Taxonomy" id="3133173"/>
    <lineage>
        <taxon>Bacteria</taxon>
        <taxon>Bacillati</taxon>
        <taxon>Bacillota</taxon>
        <taxon>Bacilli</taxon>
        <taxon>Bacillales</taxon>
        <taxon>Bacillaceae</taxon>
        <taxon>Niallia</taxon>
    </lineage>
</organism>